<proteinExistence type="predicted"/>
<reference evidence="2 3" key="1">
    <citation type="journal article" date="2024" name="J Genomics">
        <title>Draft genome sequencing and assembly of Favolaschia claudopus CIRM-BRFM 2984 isolated from oak limbs.</title>
        <authorList>
            <person name="Navarro D."/>
            <person name="Drula E."/>
            <person name="Chaduli D."/>
            <person name="Cazenave R."/>
            <person name="Ahrendt S."/>
            <person name="Wang J."/>
            <person name="Lipzen A."/>
            <person name="Daum C."/>
            <person name="Barry K."/>
            <person name="Grigoriev I.V."/>
            <person name="Favel A."/>
            <person name="Rosso M.N."/>
            <person name="Martin F."/>
        </authorList>
    </citation>
    <scope>NUCLEOTIDE SEQUENCE [LARGE SCALE GENOMIC DNA]</scope>
    <source>
        <strain evidence="2 3">CIRM-BRFM 2984</strain>
    </source>
</reference>
<evidence type="ECO:0000313" key="2">
    <source>
        <dbReference type="EMBL" id="KAK6985139.1"/>
    </source>
</evidence>
<feature type="region of interest" description="Disordered" evidence="1">
    <location>
        <begin position="75"/>
        <end position="94"/>
    </location>
</feature>
<evidence type="ECO:0000256" key="1">
    <source>
        <dbReference type="SAM" id="MobiDB-lite"/>
    </source>
</evidence>
<feature type="compositionally biased region" description="Polar residues" evidence="1">
    <location>
        <begin position="1"/>
        <end position="19"/>
    </location>
</feature>
<feature type="compositionally biased region" description="Basic and acidic residues" evidence="1">
    <location>
        <begin position="151"/>
        <end position="165"/>
    </location>
</feature>
<dbReference type="Proteomes" id="UP001362999">
    <property type="component" value="Unassembled WGS sequence"/>
</dbReference>
<keyword evidence="3" id="KW-1185">Reference proteome</keyword>
<protein>
    <submittedName>
        <fullName evidence="2">Uncharacterized protein</fullName>
    </submittedName>
</protein>
<gene>
    <name evidence="2" type="ORF">R3P38DRAFT_3230799</name>
</gene>
<accession>A0AAV9ZLR0</accession>
<sequence length="199" mass="22814">MTHSRNSAPTARNSASTARTPRKRRSTQPLLPATAYPPPMQSKYRLARETEYQILLQRHLDRNEKARVRMARRRAALKAGPPAEQQAAAEREREYQNEYRIGHRQLLRDLDLARRLNKYRDTYGPEALDAYMEGKAERRRNAKARRIAEARRLAKEPYDSDHDNMDSGDDDTSITTNHVAFLPDDDDSSGSDDDSCDSA</sequence>
<feature type="region of interest" description="Disordered" evidence="1">
    <location>
        <begin position="1"/>
        <end position="42"/>
    </location>
</feature>
<organism evidence="2 3">
    <name type="scientific">Favolaschia claudopus</name>
    <dbReference type="NCBI Taxonomy" id="2862362"/>
    <lineage>
        <taxon>Eukaryota</taxon>
        <taxon>Fungi</taxon>
        <taxon>Dikarya</taxon>
        <taxon>Basidiomycota</taxon>
        <taxon>Agaricomycotina</taxon>
        <taxon>Agaricomycetes</taxon>
        <taxon>Agaricomycetidae</taxon>
        <taxon>Agaricales</taxon>
        <taxon>Marasmiineae</taxon>
        <taxon>Mycenaceae</taxon>
        <taxon>Favolaschia</taxon>
    </lineage>
</organism>
<feature type="compositionally biased region" description="Low complexity" evidence="1">
    <location>
        <begin position="77"/>
        <end position="88"/>
    </location>
</feature>
<evidence type="ECO:0000313" key="3">
    <source>
        <dbReference type="Proteomes" id="UP001362999"/>
    </source>
</evidence>
<name>A0AAV9ZLR0_9AGAR</name>
<feature type="region of interest" description="Disordered" evidence="1">
    <location>
        <begin position="151"/>
        <end position="199"/>
    </location>
</feature>
<dbReference type="EMBL" id="JAWWNJ010000132">
    <property type="protein sequence ID" value="KAK6985139.1"/>
    <property type="molecule type" value="Genomic_DNA"/>
</dbReference>
<dbReference type="AlphaFoldDB" id="A0AAV9ZLR0"/>
<feature type="compositionally biased region" description="Acidic residues" evidence="1">
    <location>
        <begin position="183"/>
        <end position="199"/>
    </location>
</feature>
<comment type="caution">
    <text evidence="2">The sequence shown here is derived from an EMBL/GenBank/DDBJ whole genome shotgun (WGS) entry which is preliminary data.</text>
</comment>